<dbReference type="Pfam" id="PF08031">
    <property type="entry name" value="BBE"/>
    <property type="match status" value="1"/>
</dbReference>
<dbReference type="Proteomes" id="UP001552427">
    <property type="component" value="Unassembled WGS sequence"/>
</dbReference>
<evidence type="ECO:0000313" key="7">
    <source>
        <dbReference type="EMBL" id="MEV4286844.1"/>
    </source>
</evidence>
<evidence type="ECO:0000259" key="6">
    <source>
        <dbReference type="PROSITE" id="PS51387"/>
    </source>
</evidence>
<dbReference type="InterPro" id="IPR011251">
    <property type="entry name" value="Luciferase-like_dom"/>
</dbReference>
<dbReference type="PANTHER" id="PTHR42973">
    <property type="entry name" value="BINDING OXIDOREDUCTASE, PUTATIVE (AFU_ORTHOLOGUE AFUA_1G17690)-RELATED"/>
    <property type="match status" value="1"/>
</dbReference>
<organism evidence="7 8">
    <name type="scientific">Nonomuraea bangladeshensis</name>
    <dbReference type="NCBI Taxonomy" id="404385"/>
    <lineage>
        <taxon>Bacteria</taxon>
        <taxon>Bacillati</taxon>
        <taxon>Actinomycetota</taxon>
        <taxon>Actinomycetes</taxon>
        <taxon>Streptosporangiales</taxon>
        <taxon>Streptosporangiaceae</taxon>
        <taxon>Nonomuraea</taxon>
    </lineage>
</organism>
<accession>A0ABV3H3H9</accession>
<dbReference type="Gene3D" id="3.20.20.30">
    <property type="entry name" value="Luciferase-like domain"/>
    <property type="match status" value="1"/>
</dbReference>
<dbReference type="Gene3D" id="3.40.462.20">
    <property type="match status" value="1"/>
</dbReference>
<dbReference type="EMBL" id="JBFARM010000004">
    <property type="protein sequence ID" value="MEV4286844.1"/>
    <property type="molecule type" value="Genomic_DNA"/>
</dbReference>
<evidence type="ECO:0000256" key="3">
    <source>
        <dbReference type="ARBA" id="ARBA00022630"/>
    </source>
</evidence>
<evidence type="ECO:0000313" key="8">
    <source>
        <dbReference type="Proteomes" id="UP001552427"/>
    </source>
</evidence>
<dbReference type="Gene3D" id="3.30.43.10">
    <property type="entry name" value="Uridine Diphospho-n-acetylenolpyruvylglucosamine Reductase, domain 2"/>
    <property type="match status" value="1"/>
</dbReference>
<dbReference type="RefSeq" id="WP_364449483.1">
    <property type="nucleotide sequence ID" value="NZ_JBFARM010000004.1"/>
</dbReference>
<dbReference type="Pfam" id="PF00296">
    <property type="entry name" value="Bac_luciferase"/>
    <property type="match status" value="1"/>
</dbReference>
<reference evidence="7 8" key="1">
    <citation type="submission" date="2024-06" db="EMBL/GenBank/DDBJ databases">
        <title>The Natural Products Discovery Center: Release of the First 8490 Sequenced Strains for Exploring Actinobacteria Biosynthetic Diversity.</title>
        <authorList>
            <person name="Kalkreuter E."/>
            <person name="Kautsar S.A."/>
            <person name="Yang D."/>
            <person name="Bader C.D."/>
            <person name="Teijaro C.N."/>
            <person name="Fluegel L."/>
            <person name="Davis C.M."/>
            <person name="Simpson J.R."/>
            <person name="Lauterbach L."/>
            <person name="Steele A.D."/>
            <person name="Gui C."/>
            <person name="Meng S."/>
            <person name="Li G."/>
            <person name="Viehrig K."/>
            <person name="Ye F."/>
            <person name="Su P."/>
            <person name="Kiefer A.F."/>
            <person name="Nichols A."/>
            <person name="Cepeda A.J."/>
            <person name="Yan W."/>
            <person name="Fan B."/>
            <person name="Jiang Y."/>
            <person name="Adhikari A."/>
            <person name="Zheng C.-J."/>
            <person name="Schuster L."/>
            <person name="Cowan T.M."/>
            <person name="Smanski M.J."/>
            <person name="Chevrette M.G."/>
            <person name="De Carvalho L.P.S."/>
            <person name="Shen B."/>
        </authorList>
    </citation>
    <scope>NUCLEOTIDE SEQUENCE [LARGE SCALE GENOMIC DNA]</scope>
    <source>
        <strain evidence="7 8">NPDC049574</strain>
    </source>
</reference>
<evidence type="ECO:0000256" key="1">
    <source>
        <dbReference type="ARBA" id="ARBA00001974"/>
    </source>
</evidence>
<comment type="similarity">
    <text evidence="2">Belongs to the oxygen-dependent FAD-linked oxidoreductase family.</text>
</comment>
<proteinExistence type="inferred from homology"/>
<dbReference type="InterPro" id="IPR006094">
    <property type="entry name" value="Oxid_FAD_bind_N"/>
</dbReference>
<keyword evidence="4" id="KW-0274">FAD</keyword>
<name>A0ABV3H3H9_9ACTN</name>
<dbReference type="PROSITE" id="PS51387">
    <property type="entry name" value="FAD_PCMH"/>
    <property type="match status" value="1"/>
</dbReference>
<dbReference type="Gene3D" id="3.30.465.10">
    <property type="match status" value="1"/>
</dbReference>
<keyword evidence="5" id="KW-0560">Oxidoreductase</keyword>
<protein>
    <submittedName>
        <fullName evidence="7">LLM class flavin-dependent oxidoreductase</fullName>
    </submittedName>
</protein>
<evidence type="ECO:0000256" key="5">
    <source>
        <dbReference type="ARBA" id="ARBA00023002"/>
    </source>
</evidence>
<keyword evidence="3" id="KW-0285">Flavoprotein</keyword>
<dbReference type="InterPro" id="IPR036318">
    <property type="entry name" value="FAD-bd_PCMH-like_sf"/>
</dbReference>
<dbReference type="InterPro" id="IPR016166">
    <property type="entry name" value="FAD-bd_PCMH"/>
</dbReference>
<evidence type="ECO:0000256" key="4">
    <source>
        <dbReference type="ARBA" id="ARBA00022827"/>
    </source>
</evidence>
<dbReference type="InterPro" id="IPR050416">
    <property type="entry name" value="FAD-linked_Oxidoreductase"/>
</dbReference>
<dbReference type="SUPFAM" id="SSF56176">
    <property type="entry name" value="FAD-binding/transporter-associated domain-like"/>
    <property type="match status" value="1"/>
</dbReference>
<comment type="cofactor">
    <cofactor evidence="1">
        <name>FAD</name>
        <dbReference type="ChEBI" id="CHEBI:57692"/>
    </cofactor>
</comment>
<dbReference type="InterPro" id="IPR016167">
    <property type="entry name" value="FAD-bd_PCMH_sub1"/>
</dbReference>
<sequence length="726" mass="76314">MDYGQPLRFGTRIAADGPTEEAVARAALAEELGLDLVLFAETSEGVDAWTSMSWAAARTTRVRIAAGPLDGAARPPAVLARAAASLDLLAGGRLELGLSPTGRWDPREGVQELPAEEAAAALEEAVEIIRGVWAEGESAPLRFAGEHYEVAGAPRGPAPAHNIPIWVAGTEPHALRLAGTTADGLLFRLQDDLAGVAAAQAVVDEAARAAGRDPREIERVAVLPAAAAELMEALAVEHGVGTFVLDDPSEADLRDFAARLAPALRESVAGKRAAHGIGEARIARLGLRSRRHPGIAYDAVPAHLERVEPGDAGYARVRSTYMRGGSPGLVLRPGTPAEVADALAFARTQPVKLAIRSGGHGISGRSTNHGGIVLDVSRLNTIEVLDKATRRVRLGPGARWSDVAAALAPYGWALTSGDYGGVGVGGLATAGGIGWLAREHGLTIDHLRAVELVLADGSLVRADDTENAELFWGVRGAGANFGVVTSFEFEVDEVGDVGFAQLILDASDPAALLRDWGAVVEAAPRDLTSSLILGRPQPGQPPMAQVMAVVDADDAETVLDRLRPLAAVAPLLDHSIQILPYAALMNVPSGPHHGQGEPVSRSALADHLTPELAEAAARLVASGQTYFFHIRAAGGAVSDVPADATAYAGRSANFSLAAFGSSRSGLDRLWDAMRPHFSGLYLNFETDTRPERLHDAFPEPALSRLRALKRRYDPGNVFRDNFPITP</sequence>
<dbReference type="InterPro" id="IPR006093">
    <property type="entry name" value="Oxy_OxRdtase_FAD_BS"/>
</dbReference>
<comment type="caution">
    <text evidence="7">The sequence shown here is derived from an EMBL/GenBank/DDBJ whole genome shotgun (WGS) entry which is preliminary data.</text>
</comment>
<dbReference type="InterPro" id="IPR036661">
    <property type="entry name" value="Luciferase-like_sf"/>
</dbReference>
<feature type="domain" description="FAD-binding PCMH-type" evidence="6">
    <location>
        <begin position="322"/>
        <end position="494"/>
    </location>
</feature>
<dbReference type="Pfam" id="PF01565">
    <property type="entry name" value="FAD_binding_4"/>
    <property type="match status" value="1"/>
</dbReference>
<dbReference type="InterPro" id="IPR016169">
    <property type="entry name" value="FAD-bd_PCMH_sub2"/>
</dbReference>
<gene>
    <name evidence="7" type="ORF">AB0K40_15175</name>
</gene>
<dbReference type="SUPFAM" id="SSF51679">
    <property type="entry name" value="Bacterial luciferase-like"/>
    <property type="match status" value="1"/>
</dbReference>
<dbReference type="InterPro" id="IPR012951">
    <property type="entry name" value="BBE"/>
</dbReference>
<keyword evidence="8" id="KW-1185">Reference proteome</keyword>
<dbReference type="PROSITE" id="PS00862">
    <property type="entry name" value="OX2_COVAL_FAD"/>
    <property type="match status" value="1"/>
</dbReference>
<dbReference type="PANTHER" id="PTHR42973:SF39">
    <property type="entry name" value="FAD-BINDING PCMH-TYPE DOMAIN-CONTAINING PROTEIN"/>
    <property type="match status" value="1"/>
</dbReference>
<evidence type="ECO:0000256" key="2">
    <source>
        <dbReference type="ARBA" id="ARBA00005466"/>
    </source>
</evidence>